<reference evidence="2 3" key="1">
    <citation type="submission" date="2016-01" db="EMBL/GenBank/DDBJ databases">
        <authorList>
            <person name="Regsiter A."/>
            <person name="william w."/>
        </authorList>
    </citation>
    <scope>NUCLEOTIDE SEQUENCE [LARGE SCALE GENOMIC DNA]</scope>
    <source>
        <strain evidence="2 3">CFBP 6927</strain>
    </source>
</reference>
<dbReference type="RefSeq" id="WP_080837190.1">
    <property type="nucleotide sequence ID" value="NZ_LT009757.1"/>
</dbReference>
<sequence length="607" mass="67613">MLQVPLFADEVLPGFVSRLAKANRMSPLGYFCKAYGMSFHGLNHGKPDAMEMLSSLVGLPSEQLTRHATAVTSYRSTTLFGQTFEQALLLRNTLRFCPKCFEADELCDDRIPGTRRYRRALWLLKPYRICHVHHCELVELPGRKTSPSFDFCVELDVEQEEIQRLSSGLSDRPAGPVDLFIGDRFYSNGSHGPLIDQLETAVVLNISRVLGVALVHGRDQTLELLTRDAIGDATDVGYEVLAGGVDQFHKALDRISEGAAAGTFLRYGRFYTHIRQSQHKESYQQICELFQAHVADRYPLTASVKKFARTQEEKWTTVAHIAAVTGLSPPVVRRRLVDANIDTKAIPVSALALFNRMSGGTIQFRKAANILRCKPMLVSQLTAAGVLRRLDFDQIGHRGRRNTRLISEVEVKELHEAIQKAATSALEPEMQSIKEVSERMGINRIDLIVKIVRGELKRVALSGRPSLLDDVMVHPSELKNTRFFGIHVDNAEALGILEISQRSLWALQNNRLIGFDEVSSDNGAVFYRVTSRTELAEFRERYVTVNQLIKATGLSQRQVRSLIRGNAVPPAISTAEGGCAFYDRARIEPLIDAASLVANAAGDIDFS</sequence>
<evidence type="ECO:0000313" key="2">
    <source>
        <dbReference type="EMBL" id="CUX58381.1"/>
    </source>
</evidence>
<dbReference type="InterPro" id="IPR009492">
    <property type="entry name" value="TniQ"/>
</dbReference>
<accession>A0ABM9VLF4</accession>
<comment type="caution">
    <text evidence="2">The sequence shown here is derived from an EMBL/GenBank/DDBJ whole genome shotgun (WGS) entry which is preliminary data.</text>
</comment>
<organism evidence="2 3">
    <name type="scientific">Agrobacterium genomosp. 13 str. CFBP 6927</name>
    <dbReference type="NCBI Taxonomy" id="1183428"/>
    <lineage>
        <taxon>Bacteria</taxon>
        <taxon>Pseudomonadati</taxon>
        <taxon>Pseudomonadota</taxon>
        <taxon>Alphaproteobacteria</taxon>
        <taxon>Hyphomicrobiales</taxon>
        <taxon>Rhizobiaceae</taxon>
        <taxon>Rhizobium/Agrobacterium group</taxon>
        <taxon>Agrobacterium</taxon>
        <taxon>Agrobacterium tumefaciens complex</taxon>
    </lineage>
</organism>
<feature type="domain" description="TniQ" evidence="1">
    <location>
        <begin position="3"/>
        <end position="137"/>
    </location>
</feature>
<gene>
    <name evidence="2" type="ORF">AGR13a_Lc30110</name>
</gene>
<proteinExistence type="predicted"/>
<protein>
    <recommendedName>
        <fullName evidence="1">TniQ domain-containing protein</fullName>
    </recommendedName>
</protein>
<dbReference type="EMBL" id="FBWH01000042">
    <property type="protein sequence ID" value="CUX58381.1"/>
    <property type="molecule type" value="Genomic_DNA"/>
</dbReference>
<dbReference type="Pfam" id="PF06527">
    <property type="entry name" value="TniQ"/>
    <property type="match status" value="1"/>
</dbReference>
<name>A0ABM9VLF4_9HYPH</name>
<evidence type="ECO:0000259" key="1">
    <source>
        <dbReference type="Pfam" id="PF06527"/>
    </source>
</evidence>
<keyword evidence="3" id="KW-1185">Reference proteome</keyword>
<dbReference type="Proteomes" id="UP000191812">
    <property type="component" value="Unassembled WGS sequence"/>
</dbReference>
<evidence type="ECO:0000313" key="3">
    <source>
        <dbReference type="Proteomes" id="UP000191812"/>
    </source>
</evidence>